<comment type="caution">
    <text evidence="2">The sequence shown here is derived from an EMBL/GenBank/DDBJ whole genome shotgun (WGS) entry which is preliminary data.</text>
</comment>
<accession>A0A212CY41</accession>
<gene>
    <name evidence="2" type="ORF">Celaphus_00006916</name>
</gene>
<evidence type="ECO:0000313" key="2">
    <source>
        <dbReference type="EMBL" id="OWK10905.1"/>
    </source>
</evidence>
<evidence type="ECO:0000313" key="3">
    <source>
        <dbReference type="Proteomes" id="UP000242450"/>
    </source>
</evidence>
<dbReference type="InterPro" id="IPR014853">
    <property type="entry name" value="VWF/SSPO/ZAN-like_Cys-rich_dom"/>
</dbReference>
<dbReference type="PANTHER" id="PTHR37860">
    <property type="entry name" value="AGAP008810-PA"/>
    <property type="match status" value="1"/>
</dbReference>
<organism evidence="2 3">
    <name type="scientific">Cervus elaphus hippelaphus</name>
    <name type="common">European red deer</name>
    <dbReference type="NCBI Taxonomy" id="46360"/>
    <lineage>
        <taxon>Eukaryota</taxon>
        <taxon>Metazoa</taxon>
        <taxon>Chordata</taxon>
        <taxon>Craniata</taxon>
        <taxon>Vertebrata</taxon>
        <taxon>Euteleostomi</taxon>
        <taxon>Mammalia</taxon>
        <taxon>Eutheria</taxon>
        <taxon>Laurasiatheria</taxon>
        <taxon>Artiodactyla</taxon>
        <taxon>Ruminantia</taxon>
        <taxon>Pecora</taxon>
        <taxon>Cervidae</taxon>
        <taxon>Cervinae</taxon>
        <taxon>Cervus</taxon>
    </lineage>
</organism>
<dbReference type="OrthoDB" id="6484170at2759"/>
<dbReference type="Proteomes" id="UP000242450">
    <property type="component" value="Chromosome 10"/>
</dbReference>
<keyword evidence="3" id="KW-1185">Reference proteome</keyword>
<reference evidence="2 3" key="1">
    <citation type="journal article" date="2018" name="Mol. Genet. Genomics">
        <title>The red deer Cervus elaphus genome CerEla1.0: sequencing, annotating, genes, and chromosomes.</title>
        <authorList>
            <person name="Bana N.A."/>
            <person name="Nyiri A."/>
            <person name="Nagy J."/>
            <person name="Frank K."/>
            <person name="Nagy T."/>
            <person name="Steger V."/>
            <person name="Schiller M."/>
            <person name="Lakatos P."/>
            <person name="Sugar L."/>
            <person name="Horn P."/>
            <person name="Barta E."/>
            <person name="Orosz L."/>
        </authorList>
    </citation>
    <scope>NUCLEOTIDE SEQUENCE [LARGE SCALE GENOMIC DNA]</scope>
    <source>
        <strain evidence="2">Hungarian</strain>
    </source>
</reference>
<dbReference type="AlphaFoldDB" id="A0A212CY41"/>
<dbReference type="Pfam" id="PF08742">
    <property type="entry name" value="C8"/>
    <property type="match status" value="1"/>
</dbReference>
<protein>
    <recommendedName>
        <fullName evidence="1">VWF/SSPO/Zonadhesin-like cysteine-rich domain-containing protein</fullName>
    </recommendedName>
</protein>
<dbReference type="PANTHER" id="PTHR37860:SF2">
    <property type="entry name" value="VITELLOGENIN DOMAIN-CONTAINING PROTEIN"/>
    <property type="match status" value="1"/>
</dbReference>
<sequence length="205" mass="22227">MLPAGDEPLDVARVTSHLVEELLLRPLRALYRTSVLAEYHRLKRGLLGAPSGYHAVVAGARYVVTFDGRVWGIGLSAGLLGTNDNEASNEMMLPDSTLASSLEEFTQAWQLAGDCRAVEKTQPVCPEQSPICRATFHEPHSSLASCFGVVDPTPFLSLCIRDTCGTQQHQPACTLAAAYVHLCARGFVPVDPPPQCGEWTRQQAL</sequence>
<name>A0A212CY41_CEREH</name>
<feature type="domain" description="VWF/SSPO/Zonadhesin-like cysteine-rich" evidence="1">
    <location>
        <begin position="140"/>
        <end position="190"/>
    </location>
</feature>
<dbReference type="EMBL" id="MKHE01000010">
    <property type="protein sequence ID" value="OWK10905.1"/>
    <property type="molecule type" value="Genomic_DNA"/>
</dbReference>
<proteinExistence type="predicted"/>
<evidence type="ECO:0000259" key="1">
    <source>
        <dbReference type="Pfam" id="PF08742"/>
    </source>
</evidence>